<reference evidence="10 11" key="1">
    <citation type="submission" date="2023-03" db="EMBL/GenBank/DDBJ databases">
        <title>NovoSphingobium album sp. nov. isolated from polycyclic aromatic hydrocarbons- and heavy-metal polluted soil.</title>
        <authorList>
            <person name="Liu Z."/>
            <person name="Wang K."/>
        </authorList>
    </citation>
    <scope>NUCLEOTIDE SEQUENCE [LARGE SCALE GENOMIC DNA]</scope>
    <source>
        <strain evidence="10 11">H3SJ31-1</strain>
    </source>
</reference>
<evidence type="ECO:0000256" key="5">
    <source>
        <dbReference type="ARBA" id="ARBA00023004"/>
    </source>
</evidence>
<dbReference type="EMBL" id="JARESE010000044">
    <property type="protein sequence ID" value="MDE8652677.1"/>
    <property type="molecule type" value="Genomic_DNA"/>
</dbReference>
<keyword evidence="1" id="KW-0813">Transport</keyword>
<evidence type="ECO:0000256" key="4">
    <source>
        <dbReference type="ARBA" id="ARBA00022982"/>
    </source>
</evidence>
<gene>
    <name evidence="10" type="ORF">PYV00_13290</name>
</gene>
<evidence type="ECO:0000256" key="8">
    <source>
        <dbReference type="ARBA" id="ARBA00046332"/>
    </source>
</evidence>
<evidence type="ECO:0000256" key="2">
    <source>
        <dbReference type="ARBA" id="ARBA00022714"/>
    </source>
</evidence>
<comment type="similarity">
    <text evidence="8">Belongs to the Bfd family.</text>
</comment>
<keyword evidence="5" id="KW-0408">Iron</keyword>
<dbReference type="InterPro" id="IPR041854">
    <property type="entry name" value="BFD-like_2Fe2S-bd_dom_sf"/>
</dbReference>
<keyword evidence="4" id="KW-0249">Electron transport</keyword>
<dbReference type="Pfam" id="PF04324">
    <property type="entry name" value="Fer2_BFD"/>
    <property type="match status" value="1"/>
</dbReference>
<comment type="caution">
    <text evidence="10">The sequence shown here is derived from an EMBL/GenBank/DDBJ whole genome shotgun (WGS) entry which is preliminary data.</text>
</comment>
<dbReference type="InterPro" id="IPR007419">
    <property type="entry name" value="BFD-like_2Fe2S-bd_dom"/>
</dbReference>
<keyword evidence="3" id="KW-0479">Metal-binding</keyword>
<proteinExistence type="inferred from homology"/>
<dbReference type="InterPro" id="IPR052371">
    <property type="entry name" value="BFD-associated_ferredoxin"/>
</dbReference>
<dbReference type="PANTHER" id="PTHR37424">
    <property type="entry name" value="BACTERIOFERRITIN-ASSOCIATED FERREDOXIN"/>
    <property type="match status" value="1"/>
</dbReference>
<dbReference type="Gene3D" id="1.10.10.1100">
    <property type="entry name" value="BFD-like [2Fe-2S]-binding domain"/>
    <property type="match status" value="1"/>
</dbReference>
<name>A0ABT5WT82_9SPHN</name>
<accession>A0ABT5WT82</accession>
<sequence>MYICICNAIRDIELRAAARERCGDVEAIYHSLGCPPQCRQCIDEAAEIIDEERFAQDLPNSIAA</sequence>
<feature type="domain" description="BFD-like [2Fe-2S]-binding" evidence="9">
    <location>
        <begin position="2"/>
        <end position="51"/>
    </location>
</feature>
<keyword evidence="2" id="KW-0001">2Fe-2S</keyword>
<evidence type="ECO:0000256" key="1">
    <source>
        <dbReference type="ARBA" id="ARBA00022448"/>
    </source>
</evidence>
<evidence type="ECO:0000256" key="7">
    <source>
        <dbReference type="ARBA" id="ARBA00039386"/>
    </source>
</evidence>
<evidence type="ECO:0000256" key="6">
    <source>
        <dbReference type="ARBA" id="ARBA00023014"/>
    </source>
</evidence>
<protein>
    <recommendedName>
        <fullName evidence="7">Bacterioferritin-associated ferredoxin</fullName>
    </recommendedName>
</protein>
<evidence type="ECO:0000256" key="3">
    <source>
        <dbReference type="ARBA" id="ARBA00022723"/>
    </source>
</evidence>
<dbReference type="Proteomes" id="UP001216253">
    <property type="component" value="Unassembled WGS sequence"/>
</dbReference>
<evidence type="ECO:0000313" key="10">
    <source>
        <dbReference type="EMBL" id="MDE8652677.1"/>
    </source>
</evidence>
<keyword evidence="11" id="KW-1185">Reference proteome</keyword>
<keyword evidence="6" id="KW-0411">Iron-sulfur</keyword>
<evidence type="ECO:0000259" key="9">
    <source>
        <dbReference type="Pfam" id="PF04324"/>
    </source>
</evidence>
<organism evidence="10 11">
    <name type="scientific">Novosphingobium album</name>
    <name type="common">ex Liu et al. 2023</name>
    <dbReference type="NCBI Taxonomy" id="3031130"/>
    <lineage>
        <taxon>Bacteria</taxon>
        <taxon>Pseudomonadati</taxon>
        <taxon>Pseudomonadota</taxon>
        <taxon>Alphaproteobacteria</taxon>
        <taxon>Sphingomonadales</taxon>
        <taxon>Sphingomonadaceae</taxon>
        <taxon>Novosphingobium</taxon>
    </lineage>
</organism>
<evidence type="ECO:0000313" key="11">
    <source>
        <dbReference type="Proteomes" id="UP001216253"/>
    </source>
</evidence>
<dbReference type="PANTHER" id="PTHR37424:SF1">
    <property type="entry name" value="BACTERIOFERRITIN-ASSOCIATED FERREDOXIN"/>
    <property type="match status" value="1"/>
</dbReference>